<evidence type="ECO:0000313" key="2">
    <source>
        <dbReference type="EMBL" id="RAG84044.1"/>
    </source>
</evidence>
<gene>
    <name evidence="2" type="ORF">DN069_19035</name>
</gene>
<dbReference type="Proteomes" id="UP000248889">
    <property type="component" value="Unassembled WGS sequence"/>
</dbReference>
<dbReference type="SUPFAM" id="SSF54427">
    <property type="entry name" value="NTF2-like"/>
    <property type="match status" value="1"/>
</dbReference>
<accession>A0A2X0IG80</accession>
<organism evidence="2 3">
    <name type="scientific">Streptacidiphilus pinicola</name>
    <dbReference type="NCBI Taxonomy" id="2219663"/>
    <lineage>
        <taxon>Bacteria</taxon>
        <taxon>Bacillati</taxon>
        <taxon>Actinomycetota</taxon>
        <taxon>Actinomycetes</taxon>
        <taxon>Kitasatosporales</taxon>
        <taxon>Streptomycetaceae</taxon>
        <taxon>Streptacidiphilus</taxon>
    </lineage>
</organism>
<dbReference type="InterPro" id="IPR032710">
    <property type="entry name" value="NTF2-like_dom_sf"/>
</dbReference>
<sequence length="184" mass="19599">MQDHSDDPAADAPGLGRRGGANGYPRELGFRAGLGGSRIARMDTIERNKLTVTAFIDALFTRGDLSAVDVYLAEDYLDHDPPVGGSADREGMRAAGALFRGAFPDWHSDLGLLVGEGDLVVEQFTASGTQRGEVMGVEGDGRTVVLKGINIFRLRGGLIVERWGRIDDLGLLRQLGLVPTPAPA</sequence>
<reference evidence="2 3" key="1">
    <citation type="submission" date="2018-06" db="EMBL/GenBank/DDBJ databases">
        <title>Streptacidiphilus pinicola sp. nov., isolated from pine grove soil.</title>
        <authorList>
            <person name="Roh S.G."/>
            <person name="Park S."/>
            <person name="Kim M.-K."/>
            <person name="Yun B.-R."/>
            <person name="Park J."/>
            <person name="Kim M.J."/>
            <person name="Kim Y.S."/>
            <person name="Kim S.B."/>
        </authorList>
    </citation>
    <scope>NUCLEOTIDE SEQUENCE [LARGE SCALE GENOMIC DNA]</scope>
    <source>
        <strain evidence="2 3">MMS16-CNU450</strain>
    </source>
</reference>
<dbReference type="EMBL" id="QKYN01000073">
    <property type="protein sequence ID" value="RAG84044.1"/>
    <property type="molecule type" value="Genomic_DNA"/>
</dbReference>
<feature type="region of interest" description="Disordered" evidence="1">
    <location>
        <begin position="1"/>
        <end position="23"/>
    </location>
</feature>
<proteinExistence type="predicted"/>
<dbReference type="PANTHER" id="PTHR38436:SF1">
    <property type="entry name" value="ESTER CYCLASE"/>
    <property type="match status" value="1"/>
</dbReference>
<comment type="caution">
    <text evidence="2">The sequence shown here is derived from an EMBL/GenBank/DDBJ whole genome shotgun (WGS) entry which is preliminary data.</text>
</comment>
<dbReference type="OrthoDB" id="9182871at2"/>
<evidence type="ECO:0000313" key="3">
    <source>
        <dbReference type="Proteomes" id="UP000248889"/>
    </source>
</evidence>
<dbReference type="AlphaFoldDB" id="A0A2X0IG80"/>
<dbReference type="Pfam" id="PF07366">
    <property type="entry name" value="SnoaL"/>
    <property type="match status" value="1"/>
</dbReference>
<dbReference type="PANTHER" id="PTHR38436">
    <property type="entry name" value="POLYKETIDE CYCLASE SNOAL-LIKE DOMAIN"/>
    <property type="match status" value="1"/>
</dbReference>
<dbReference type="Gene3D" id="3.10.450.50">
    <property type="match status" value="1"/>
</dbReference>
<keyword evidence="3" id="KW-1185">Reference proteome</keyword>
<dbReference type="GO" id="GO:0030638">
    <property type="term" value="P:polyketide metabolic process"/>
    <property type="evidence" value="ECO:0007669"/>
    <property type="project" value="InterPro"/>
</dbReference>
<dbReference type="InterPro" id="IPR009959">
    <property type="entry name" value="Cyclase_SnoaL-like"/>
</dbReference>
<name>A0A2X0IG80_9ACTN</name>
<protein>
    <submittedName>
        <fullName evidence="2">Ester cyclase</fullName>
    </submittedName>
</protein>
<evidence type="ECO:0000256" key="1">
    <source>
        <dbReference type="SAM" id="MobiDB-lite"/>
    </source>
</evidence>